<dbReference type="GO" id="GO:0005524">
    <property type="term" value="F:ATP binding"/>
    <property type="evidence" value="ECO:0007669"/>
    <property type="project" value="UniProtKB-KW"/>
</dbReference>
<dbReference type="Gene3D" id="3.40.50.300">
    <property type="entry name" value="P-loop containing nucleotide triphosphate hydrolases"/>
    <property type="match status" value="1"/>
</dbReference>
<dbReference type="InterPro" id="IPR017871">
    <property type="entry name" value="ABC_transporter-like_CS"/>
</dbReference>
<dbReference type="InterPro" id="IPR027417">
    <property type="entry name" value="P-loop_NTPase"/>
</dbReference>
<evidence type="ECO:0000313" key="6">
    <source>
        <dbReference type="Proteomes" id="UP000185478"/>
    </source>
</evidence>
<gene>
    <name evidence="5" type="ORF">CAQU_00030</name>
</gene>
<dbReference type="AlphaFoldDB" id="A0A1L7CD34"/>
<evidence type="ECO:0000256" key="2">
    <source>
        <dbReference type="ARBA" id="ARBA00022741"/>
    </source>
</evidence>
<evidence type="ECO:0000259" key="4">
    <source>
        <dbReference type="PROSITE" id="PS50893"/>
    </source>
</evidence>
<dbReference type="InterPro" id="IPR003439">
    <property type="entry name" value="ABC_transporter-like_ATP-bd"/>
</dbReference>
<sequence length="240" mass="25834">MMTTQTDGDLVCAVAGVTKTYRSGAEQLTVVRDVECELRRGDFAVLQGPSGSGKTTLLHLIAGIITPDDLAGSIQLEGVELVGLSENQRRKVRLEHCGLVFQNPMLIQELTVEENVVLPTVTQGGSGRAALRQAKREAGALLEAVGLGDLAQRFPAQLSGGQKTRVAVARALMGDKRFVIADEPTGSLDAKTSREIFDLFLQLTTAQRTVLVATHDHRAADYATVWLTVDEGRVSVERGR</sequence>
<reference evidence="5 6" key="1">
    <citation type="submission" date="2014-08" db="EMBL/GenBank/DDBJ databases">
        <title>Complete genome sequence of Corynebacterium aquilae S-613T(T) (=DSM 44791(T)), isolated from the choana of a healthy golden eagle.</title>
        <authorList>
            <person name="Ruckert C."/>
            <person name="Albersmeier A."/>
            <person name="Winkler A."/>
            <person name="Kalinowski J."/>
        </authorList>
    </citation>
    <scope>NUCLEOTIDE SEQUENCE [LARGE SCALE GENOMIC DNA]</scope>
    <source>
        <strain evidence="5 6">S-613</strain>
    </source>
</reference>
<keyword evidence="2" id="KW-0547">Nucleotide-binding</keyword>
<dbReference type="GO" id="GO:0022857">
    <property type="term" value="F:transmembrane transporter activity"/>
    <property type="evidence" value="ECO:0007669"/>
    <property type="project" value="TreeGrafter"/>
</dbReference>
<dbReference type="SUPFAM" id="SSF52540">
    <property type="entry name" value="P-loop containing nucleoside triphosphate hydrolases"/>
    <property type="match status" value="1"/>
</dbReference>
<dbReference type="STRING" id="1431546.CAQU_00030"/>
<proteinExistence type="predicted"/>
<dbReference type="InterPro" id="IPR015854">
    <property type="entry name" value="ABC_transpr_LolD-like"/>
</dbReference>
<evidence type="ECO:0000256" key="1">
    <source>
        <dbReference type="ARBA" id="ARBA00022448"/>
    </source>
</evidence>
<dbReference type="PANTHER" id="PTHR24220:SF659">
    <property type="entry name" value="TRANSPORTER, PUTATIVE-RELATED"/>
    <property type="match status" value="1"/>
</dbReference>
<keyword evidence="6" id="KW-1185">Reference proteome</keyword>
<accession>A0A1L7CD34</accession>
<protein>
    <recommendedName>
        <fullName evidence="4">ABC transporter domain-containing protein</fullName>
    </recommendedName>
</protein>
<dbReference type="GO" id="GO:0005886">
    <property type="term" value="C:plasma membrane"/>
    <property type="evidence" value="ECO:0007669"/>
    <property type="project" value="TreeGrafter"/>
</dbReference>
<evidence type="ECO:0000256" key="3">
    <source>
        <dbReference type="ARBA" id="ARBA00022840"/>
    </source>
</evidence>
<dbReference type="Proteomes" id="UP000185478">
    <property type="component" value="Chromosome"/>
</dbReference>
<dbReference type="SMART" id="SM00382">
    <property type="entry name" value="AAA"/>
    <property type="match status" value="1"/>
</dbReference>
<dbReference type="PROSITE" id="PS00211">
    <property type="entry name" value="ABC_TRANSPORTER_1"/>
    <property type="match status" value="1"/>
</dbReference>
<dbReference type="CDD" id="cd03255">
    <property type="entry name" value="ABC_MJ0796_LolCDE_FtsE"/>
    <property type="match status" value="1"/>
</dbReference>
<dbReference type="InterPro" id="IPR017911">
    <property type="entry name" value="MacB-like_ATP-bd"/>
</dbReference>
<dbReference type="InterPro" id="IPR003593">
    <property type="entry name" value="AAA+_ATPase"/>
</dbReference>
<organism evidence="5 6">
    <name type="scientific">Corynebacterium aquilae DSM 44791</name>
    <dbReference type="NCBI Taxonomy" id="1431546"/>
    <lineage>
        <taxon>Bacteria</taxon>
        <taxon>Bacillati</taxon>
        <taxon>Actinomycetota</taxon>
        <taxon>Actinomycetes</taxon>
        <taxon>Mycobacteriales</taxon>
        <taxon>Corynebacteriaceae</taxon>
        <taxon>Corynebacterium</taxon>
    </lineage>
</organism>
<dbReference type="PROSITE" id="PS50893">
    <property type="entry name" value="ABC_TRANSPORTER_2"/>
    <property type="match status" value="1"/>
</dbReference>
<name>A0A1L7CD34_9CORY</name>
<feature type="domain" description="ABC transporter" evidence="4">
    <location>
        <begin position="12"/>
        <end position="238"/>
    </location>
</feature>
<dbReference type="EMBL" id="CP009245">
    <property type="protein sequence ID" value="APT83746.1"/>
    <property type="molecule type" value="Genomic_DNA"/>
</dbReference>
<dbReference type="PANTHER" id="PTHR24220">
    <property type="entry name" value="IMPORT ATP-BINDING PROTEIN"/>
    <property type="match status" value="1"/>
</dbReference>
<dbReference type="Pfam" id="PF00005">
    <property type="entry name" value="ABC_tran"/>
    <property type="match status" value="1"/>
</dbReference>
<evidence type="ECO:0000313" key="5">
    <source>
        <dbReference type="EMBL" id="APT83746.1"/>
    </source>
</evidence>
<keyword evidence="3" id="KW-0067">ATP-binding</keyword>
<dbReference type="GO" id="GO:0016887">
    <property type="term" value="F:ATP hydrolysis activity"/>
    <property type="evidence" value="ECO:0007669"/>
    <property type="project" value="InterPro"/>
</dbReference>
<dbReference type="KEGG" id="caqu:CAQU_00030"/>
<keyword evidence="1" id="KW-0813">Transport</keyword>